<organism evidence="1 2">
    <name type="scientific">Paracraurococcus ruber</name>
    <dbReference type="NCBI Taxonomy" id="77675"/>
    <lineage>
        <taxon>Bacteria</taxon>
        <taxon>Pseudomonadati</taxon>
        <taxon>Pseudomonadota</taxon>
        <taxon>Alphaproteobacteria</taxon>
        <taxon>Acetobacterales</taxon>
        <taxon>Roseomonadaceae</taxon>
        <taxon>Paracraurococcus</taxon>
    </lineage>
</organism>
<keyword evidence="2" id="KW-1185">Reference proteome</keyword>
<proteinExistence type="predicted"/>
<dbReference type="RefSeq" id="WP_133221907.1">
    <property type="nucleotide sequence ID" value="NZ_NRSG01000112.1"/>
</dbReference>
<name>A0ABS1CYY8_9PROT</name>
<evidence type="ECO:0000313" key="2">
    <source>
        <dbReference type="Proteomes" id="UP000697995"/>
    </source>
</evidence>
<dbReference type="Proteomes" id="UP000697995">
    <property type="component" value="Unassembled WGS sequence"/>
</dbReference>
<dbReference type="EMBL" id="NRSG01000112">
    <property type="protein sequence ID" value="MBK1659623.1"/>
    <property type="molecule type" value="Genomic_DNA"/>
</dbReference>
<accession>A0ABS1CYY8</accession>
<gene>
    <name evidence="1" type="ORF">CKO45_15410</name>
</gene>
<reference evidence="1 2" key="1">
    <citation type="journal article" date="2020" name="Microorganisms">
        <title>Osmotic Adaptation and Compatible Solute Biosynthesis of Phototrophic Bacteria as Revealed from Genome Analyses.</title>
        <authorList>
            <person name="Imhoff J.F."/>
            <person name="Rahn T."/>
            <person name="Kunzel S."/>
            <person name="Keller A."/>
            <person name="Neulinger S.C."/>
        </authorList>
    </citation>
    <scope>NUCLEOTIDE SEQUENCE [LARGE SCALE GENOMIC DNA]</scope>
    <source>
        <strain evidence="1 2">DSM 15382</strain>
    </source>
</reference>
<evidence type="ECO:0000313" key="1">
    <source>
        <dbReference type="EMBL" id="MBK1659623.1"/>
    </source>
</evidence>
<protein>
    <submittedName>
        <fullName evidence="1">Uncharacterized protein</fullName>
    </submittedName>
</protein>
<comment type="caution">
    <text evidence="1">The sequence shown here is derived from an EMBL/GenBank/DDBJ whole genome shotgun (WGS) entry which is preliminary data.</text>
</comment>
<sequence>MATGPGAWRKRGLLGGLAAWVALPPRAGRAQPAGWPPPYEQRGIAVEARAADGVQARDRAWRDARRQGWARLRTALAEPAARATDAEITEMLAAVIIEAEHVAPRAYRGRLTLRFDPERVEAIAGLLPPD</sequence>